<protein>
    <submittedName>
        <fullName evidence="9">Sugar ABC transporter permease</fullName>
    </submittedName>
</protein>
<dbReference type="InterPro" id="IPR000515">
    <property type="entry name" value="MetI-like"/>
</dbReference>
<keyword evidence="4 7" id="KW-0812">Transmembrane</keyword>
<dbReference type="RefSeq" id="WP_098924096.1">
    <property type="nucleotide sequence ID" value="NZ_CABVEL010000004.1"/>
</dbReference>
<sequence length="310" mass="35256">MEKTVTVPKKKGKIRQFIPLYLMALPGLLYLLINNYLPMAGLTIAFRNVNYTKGIWKSDWCGLANFKYLFATKDAWVITRNTIGYNLLFIVLQTVMAIAIALFLNEVKSKFWNRFFQTSVLLPYLFSYVIASYLVYAFLSPTTGMFNHILTVMGKDPVSWYMESKFWPFILTFVELWKRSGYTAIVYYATMVGIDSSLYEAAELDGAGKLKQIFSITIPLISPTIVMMSLLSVGRIFHSDFGLFYQIPMQSGIISSVTSTIDTYVYNGLMKLGDVGMSSAASFYQSIVGFILVMFSNWLVKKRNMEGSLF</sequence>
<feature type="transmembrane region" description="Helical" evidence="7">
    <location>
        <begin position="20"/>
        <end position="37"/>
    </location>
</feature>
<comment type="similarity">
    <text evidence="7">Belongs to the binding-protein-dependent transport system permease family.</text>
</comment>
<dbReference type="PROSITE" id="PS50928">
    <property type="entry name" value="ABC_TM1"/>
    <property type="match status" value="1"/>
</dbReference>
<name>A0A291TAW4_9FIRM</name>
<feature type="transmembrane region" description="Helical" evidence="7">
    <location>
        <begin position="243"/>
        <end position="261"/>
    </location>
</feature>
<keyword evidence="2 7" id="KW-0813">Transport</keyword>
<dbReference type="SUPFAM" id="SSF161098">
    <property type="entry name" value="MetI-like"/>
    <property type="match status" value="1"/>
</dbReference>
<feature type="transmembrane region" description="Helical" evidence="7">
    <location>
        <begin position="116"/>
        <end position="138"/>
    </location>
</feature>
<organism evidence="9 10">
    <name type="scientific">Faecalibacterium prausnitzii</name>
    <dbReference type="NCBI Taxonomy" id="853"/>
    <lineage>
        <taxon>Bacteria</taxon>
        <taxon>Bacillati</taxon>
        <taxon>Bacillota</taxon>
        <taxon>Clostridia</taxon>
        <taxon>Eubacteriales</taxon>
        <taxon>Oscillospiraceae</taxon>
        <taxon>Faecalibacterium</taxon>
    </lineage>
</organism>
<dbReference type="InterPro" id="IPR051393">
    <property type="entry name" value="ABC_transporter_permease"/>
</dbReference>
<keyword evidence="5 7" id="KW-1133">Transmembrane helix</keyword>
<proteinExistence type="inferred from homology"/>
<feature type="domain" description="ABC transmembrane type-1" evidence="8">
    <location>
        <begin position="79"/>
        <end position="296"/>
    </location>
</feature>
<evidence type="ECO:0000256" key="6">
    <source>
        <dbReference type="ARBA" id="ARBA00023136"/>
    </source>
</evidence>
<dbReference type="Pfam" id="PF00528">
    <property type="entry name" value="BPD_transp_1"/>
    <property type="match status" value="1"/>
</dbReference>
<accession>A0A291TAW4</accession>
<dbReference type="Gene3D" id="1.10.3720.10">
    <property type="entry name" value="MetI-like"/>
    <property type="match status" value="1"/>
</dbReference>
<evidence type="ECO:0000256" key="7">
    <source>
        <dbReference type="RuleBase" id="RU363032"/>
    </source>
</evidence>
<evidence type="ECO:0000256" key="2">
    <source>
        <dbReference type="ARBA" id="ARBA00022448"/>
    </source>
</evidence>
<dbReference type="GO" id="GO:0005886">
    <property type="term" value="C:plasma membrane"/>
    <property type="evidence" value="ECO:0007669"/>
    <property type="project" value="UniProtKB-SubCell"/>
</dbReference>
<evidence type="ECO:0000259" key="8">
    <source>
        <dbReference type="PROSITE" id="PS50928"/>
    </source>
</evidence>
<reference evidence="9 10" key="1">
    <citation type="submission" date="2017-10" db="EMBL/GenBank/DDBJ databases">
        <title>Complete Genome Sequence of Faecalibacterium prausnitzii isolated from the gut of healthy adult Indian.</title>
        <authorList>
            <person name="Bag S."/>
            <person name="Ghosh T.S."/>
            <person name="Das B."/>
        </authorList>
    </citation>
    <scope>NUCLEOTIDE SEQUENCE [LARGE SCALE GENOMIC DNA]</scope>
    <source>
        <strain evidence="9 10">Indica</strain>
    </source>
</reference>
<dbReference type="PANTHER" id="PTHR30193:SF44">
    <property type="entry name" value="LACTOSE TRANSPORT SYSTEM PERMEASE PROTEIN LACF"/>
    <property type="match status" value="1"/>
</dbReference>
<dbReference type="CDD" id="cd06261">
    <property type="entry name" value="TM_PBP2"/>
    <property type="match status" value="1"/>
</dbReference>
<keyword evidence="3" id="KW-1003">Cell membrane</keyword>
<evidence type="ECO:0000256" key="4">
    <source>
        <dbReference type="ARBA" id="ARBA00022692"/>
    </source>
</evidence>
<dbReference type="InterPro" id="IPR035906">
    <property type="entry name" value="MetI-like_sf"/>
</dbReference>
<feature type="transmembrane region" description="Helical" evidence="7">
    <location>
        <begin position="213"/>
        <end position="231"/>
    </location>
</feature>
<gene>
    <name evidence="9" type="ORF">CRH10_08365</name>
</gene>
<evidence type="ECO:0000256" key="3">
    <source>
        <dbReference type="ARBA" id="ARBA00022475"/>
    </source>
</evidence>
<dbReference type="EMBL" id="CP023819">
    <property type="protein sequence ID" value="ATL90304.1"/>
    <property type="molecule type" value="Genomic_DNA"/>
</dbReference>
<feature type="transmembrane region" description="Helical" evidence="7">
    <location>
        <begin position="281"/>
        <end position="300"/>
    </location>
</feature>
<keyword evidence="6 7" id="KW-0472">Membrane</keyword>
<evidence type="ECO:0000313" key="9">
    <source>
        <dbReference type="EMBL" id="ATL90304.1"/>
    </source>
</evidence>
<dbReference type="AlphaFoldDB" id="A0A291TAW4"/>
<evidence type="ECO:0000313" key="10">
    <source>
        <dbReference type="Proteomes" id="UP000223709"/>
    </source>
</evidence>
<comment type="subcellular location">
    <subcellularLocation>
        <location evidence="1 7">Cell membrane</location>
        <topology evidence="1 7">Multi-pass membrane protein</topology>
    </subcellularLocation>
</comment>
<feature type="transmembrane region" description="Helical" evidence="7">
    <location>
        <begin position="83"/>
        <end position="104"/>
    </location>
</feature>
<evidence type="ECO:0000256" key="5">
    <source>
        <dbReference type="ARBA" id="ARBA00022989"/>
    </source>
</evidence>
<dbReference type="GO" id="GO:0055085">
    <property type="term" value="P:transmembrane transport"/>
    <property type="evidence" value="ECO:0007669"/>
    <property type="project" value="InterPro"/>
</dbReference>
<dbReference type="Proteomes" id="UP000223709">
    <property type="component" value="Chromosome"/>
</dbReference>
<dbReference type="PANTHER" id="PTHR30193">
    <property type="entry name" value="ABC TRANSPORTER PERMEASE PROTEIN"/>
    <property type="match status" value="1"/>
</dbReference>
<evidence type="ECO:0000256" key="1">
    <source>
        <dbReference type="ARBA" id="ARBA00004651"/>
    </source>
</evidence>